<feature type="transmembrane region" description="Helical" evidence="1">
    <location>
        <begin position="136"/>
        <end position="169"/>
    </location>
</feature>
<feature type="transmembrane region" description="Helical" evidence="1">
    <location>
        <begin position="175"/>
        <end position="197"/>
    </location>
</feature>
<dbReference type="GO" id="GO:0016020">
    <property type="term" value="C:membrane"/>
    <property type="evidence" value="ECO:0007669"/>
    <property type="project" value="TreeGrafter"/>
</dbReference>
<dbReference type="GO" id="GO:0016747">
    <property type="term" value="F:acyltransferase activity, transferring groups other than amino-acyl groups"/>
    <property type="evidence" value="ECO:0007669"/>
    <property type="project" value="InterPro"/>
</dbReference>
<feature type="transmembrane region" description="Helical" evidence="1">
    <location>
        <begin position="209"/>
        <end position="227"/>
    </location>
</feature>
<dbReference type="RefSeq" id="WP_109822625.1">
    <property type="nucleotide sequence ID" value="NZ_QGKL01000019.1"/>
</dbReference>
<organism evidence="3 4">
    <name type="scientific">Leucothrix arctica</name>
    <dbReference type="NCBI Taxonomy" id="1481894"/>
    <lineage>
        <taxon>Bacteria</taxon>
        <taxon>Pseudomonadati</taxon>
        <taxon>Pseudomonadota</taxon>
        <taxon>Gammaproteobacteria</taxon>
        <taxon>Thiotrichales</taxon>
        <taxon>Thiotrichaceae</taxon>
        <taxon>Leucothrix</taxon>
    </lineage>
</organism>
<dbReference type="PANTHER" id="PTHR23028:SF131">
    <property type="entry name" value="BLR2367 PROTEIN"/>
    <property type="match status" value="1"/>
</dbReference>
<keyword evidence="1" id="KW-0472">Membrane</keyword>
<sequence>MVLSVQYLRGIAAGMVLLEHIGLKSAQYSTDVLSGWHIGGAGVDLFFLISGFIMCYTMSEKHQQPNSTITFLWRRVLRIIPLYWFVTCLALIVYVLMPDKVNSSGGETDLLASFFLLPSSGSYLVANGWTLSYEFLFYILFTLGLLFSRGVGSLLVVLALTVLSVFGFFQPQNSVWGMFLSNQLLLEFAAGIGLCYYMPLIKRLPMMTMPMLMGVGIGGLLAVNQGIQTDIRVIDFGVPMLLIMAGALGVERELQKRPNQLLNLLGDSSYAMYLIHPFILVAAAMVLSKLGLTGVMNGWFFVLVLFISSTIGGWVLFRYVETTIAKYIKKQLVKDFKDQGQQNVVRAVDS</sequence>
<evidence type="ECO:0000313" key="4">
    <source>
        <dbReference type="Proteomes" id="UP000245506"/>
    </source>
</evidence>
<feature type="transmembrane region" description="Helical" evidence="1">
    <location>
        <begin position="35"/>
        <end position="56"/>
    </location>
</feature>
<proteinExistence type="predicted"/>
<gene>
    <name evidence="3" type="ORF">DKT75_06600</name>
</gene>
<accession>A0A317CJG8</accession>
<keyword evidence="1" id="KW-1133">Transmembrane helix</keyword>
<comment type="caution">
    <text evidence="3">The sequence shown here is derived from an EMBL/GenBank/DDBJ whole genome shotgun (WGS) entry which is preliminary data.</text>
</comment>
<dbReference type="EMBL" id="QGKL01000019">
    <property type="protein sequence ID" value="PWQ97583.1"/>
    <property type="molecule type" value="Genomic_DNA"/>
</dbReference>
<dbReference type="Proteomes" id="UP000245506">
    <property type="component" value="Unassembled WGS sequence"/>
</dbReference>
<keyword evidence="1" id="KW-0812">Transmembrane</keyword>
<feature type="domain" description="Acyltransferase 3" evidence="2">
    <location>
        <begin position="4"/>
        <end position="317"/>
    </location>
</feature>
<evidence type="ECO:0000313" key="3">
    <source>
        <dbReference type="EMBL" id="PWQ97583.1"/>
    </source>
</evidence>
<feature type="transmembrane region" description="Helical" evidence="1">
    <location>
        <begin position="298"/>
        <end position="320"/>
    </location>
</feature>
<dbReference type="GO" id="GO:0000271">
    <property type="term" value="P:polysaccharide biosynthetic process"/>
    <property type="evidence" value="ECO:0007669"/>
    <property type="project" value="TreeGrafter"/>
</dbReference>
<keyword evidence="4" id="KW-1185">Reference proteome</keyword>
<dbReference type="AlphaFoldDB" id="A0A317CJG8"/>
<protein>
    <recommendedName>
        <fullName evidence="2">Acyltransferase 3 domain-containing protein</fullName>
    </recommendedName>
</protein>
<name>A0A317CJG8_9GAMM</name>
<dbReference type="Pfam" id="PF01757">
    <property type="entry name" value="Acyl_transf_3"/>
    <property type="match status" value="1"/>
</dbReference>
<evidence type="ECO:0000256" key="1">
    <source>
        <dbReference type="SAM" id="Phobius"/>
    </source>
</evidence>
<dbReference type="InterPro" id="IPR050879">
    <property type="entry name" value="Acyltransferase_3"/>
</dbReference>
<dbReference type="PANTHER" id="PTHR23028">
    <property type="entry name" value="ACETYLTRANSFERASE"/>
    <property type="match status" value="1"/>
</dbReference>
<dbReference type="InterPro" id="IPR002656">
    <property type="entry name" value="Acyl_transf_3_dom"/>
</dbReference>
<reference evidence="3 4" key="1">
    <citation type="submission" date="2018-05" db="EMBL/GenBank/DDBJ databases">
        <title>Leucothrix arctica sp. nov., isolated from Arctic seawater.</title>
        <authorList>
            <person name="Choi A."/>
            <person name="Baek K."/>
        </authorList>
    </citation>
    <scope>NUCLEOTIDE SEQUENCE [LARGE SCALE GENOMIC DNA]</scope>
    <source>
        <strain evidence="3 4">IMCC9719</strain>
    </source>
</reference>
<feature type="transmembrane region" description="Helical" evidence="1">
    <location>
        <begin position="270"/>
        <end position="292"/>
    </location>
</feature>
<dbReference type="OrthoDB" id="9767863at2"/>
<feature type="transmembrane region" description="Helical" evidence="1">
    <location>
        <begin position="233"/>
        <end position="250"/>
    </location>
</feature>
<feature type="transmembrane region" description="Helical" evidence="1">
    <location>
        <begin position="76"/>
        <end position="98"/>
    </location>
</feature>
<evidence type="ECO:0000259" key="2">
    <source>
        <dbReference type="Pfam" id="PF01757"/>
    </source>
</evidence>